<comment type="caution">
    <text evidence="2">The sequence shown here is derived from an EMBL/GenBank/DDBJ whole genome shotgun (WGS) entry which is preliminary data.</text>
</comment>
<feature type="signal peptide" evidence="1">
    <location>
        <begin position="1"/>
        <end position="35"/>
    </location>
</feature>
<keyword evidence="3" id="KW-1185">Reference proteome</keyword>
<gene>
    <name evidence="2" type="ORF">QYE76_040759</name>
</gene>
<keyword evidence="1" id="KW-0732">Signal</keyword>
<protein>
    <submittedName>
        <fullName evidence="2">Uncharacterized protein</fullName>
    </submittedName>
</protein>
<evidence type="ECO:0000313" key="3">
    <source>
        <dbReference type="Proteomes" id="UP001231189"/>
    </source>
</evidence>
<dbReference type="EMBL" id="JAUUTY010000002">
    <property type="protein sequence ID" value="KAK1679911.1"/>
    <property type="molecule type" value="Genomic_DNA"/>
</dbReference>
<dbReference type="AlphaFoldDB" id="A0AAD8TCH1"/>
<accession>A0AAD8TCH1</accession>
<evidence type="ECO:0000256" key="1">
    <source>
        <dbReference type="SAM" id="SignalP"/>
    </source>
</evidence>
<dbReference type="Proteomes" id="UP001231189">
    <property type="component" value="Unassembled WGS sequence"/>
</dbReference>
<proteinExistence type="predicted"/>
<evidence type="ECO:0000313" key="2">
    <source>
        <dbReference type="EMBL" id="KAK1679911.1"/>
    </source>
</evidence>
<feature type="chain" id="PRO_5042273980" evidence="1">
    <location>
        <begin position="36"/>
        <end position="149"/>
    </location>
</feature>
<reference evidence="2" key="1">
    <citation type="submission" date="2023-07" db="EMBL/GenBank/DDBJ databases">
        <title>A chromosome-level genome assembly of Lolium multiflorum.</title>
        <authorList>
            <person name="Chen Y."/>
            <person name="Copetti D."/>
            <person name="Kolliker R."/>
            <person name="Studer B."/>
        </authorList>
    </citation>
    <scope>NUCLEOTIDE SEQUENCE</scope>
    <source>
        <strain evidence="2">02402/16</strain>
        <tissue evidence="2">Leaf</tissue>
    </source>
</reference>
<sequence length="149" mass="16159">MTAMATRCRCNLSCYLAAALLLLLAAFLNAPLTAAQPLPWQLCGNNTGNYTEGSAYQANIRVLATVFPTNASASPALFTKGSAGTAPSTRSLPRRHQRLLLQGLRRRRLPERAAALRFQQVLYQGSNGSIVACPRSTSLPRQQRSLTRS</sequence>
<organism evidence="2 3">
    <name type="scientific">Lolium multiflorum</name>
    <name type="common">Italian ryegrass</name>
    <name type="synonym">Lolium perenne subsp. multiflorum</name>
    <dbReference type="NCBI Taxonomy" id="4521"/>
    <lineage>
        <taxon>Eukaryota</taxon>
        <taxon>Viridiplantae</taxon>
        <taxon>Streptophyta</taxon>
        <taxon>Embryophyta</taxon>
        <taxon>Tracheophyta</taxon>
        <taxon>Spermatophyta</taxon>
        <taxon>Magnoliopsida</taxon>
        <taxon>Liliopsida</taxon>
        <taxon>Poales</taxon>
        <taxon>Poaceae</taxon>
        <taxon>BOP clade</taxon>
        <taxon>Pooideae</taxon>
        <taxon>Poodae</taxon>
        <taxon>Poeae</taxon>
        <taxon>Poeae Chloroplast Group 2 (Poeae type)</taxon>
        <taxon>Loliodinae</taxon>
        <taxon>Loliinae</taxon>
        <taxon>Lolium</taxon>
    </lineage>
</organism>
<name>A0AAD8TCH1_LOLMU</name>